<sequence length="278" mass="29548">MKRIRVLIAKPGLDGHDRGALVIAQALRDAGMEVIYTGLRQSPEKIVRAAVQEDVDVIGLSSLSGAHNTLFPAVMEALKKADASDIPVIGGGVIPQEDIIHLESIGVARIFTPGTPTKAVAAYIQQLAGGSSDSAPPKRIEHIGIAVHSIEETASFYAAAFQLSAAHVEEIPSQKVRAAFIDCGSVYLELIEPTDDSSPVAAFLKKRGPGLHHIAFEVSDLKKRITALKENGFPMIDEAPRSGGRGHSIAFMHPKASGGTLIELMEEGADDGHVRETE</sequence>
<dbReference type="Pfam" id="PF13669">
    <property type="entry name" value="Glyoxalase_4"/>
    <property type="match status" value="1"/>
</dbReference>
<dbReference type="GO" id="GO:0016853">
    <property type="term" value="F:isomerase activity"/>
    <property type="evidence" value="ECO:0007669"/>
    <property type="project" value="UniProtKB-KW"/>
</dbReference>
<dbReference type="Proteomes" id="UP000243650">
    <property type="component" value="Unassembled WGS sequence"/>
</dbReference>
<dbReference type="InterPro" id="IPR037523">
    <property type="entry name" value="VOC_core"/>
</dbReference>
<dbReference type="InterPro" id="IPR006159">
    <property type="entry name" value="Acid_CoA_mut_C"/>
</dbReference>
<comment type="similarity">
    <text evidence="2">Belongs to the methylmalonyl-CoA epimerase family.</text>
</comment>
<feature type="domain" description="VOC" evidence="8">
    <location>
        <begin position="139"/>
        <end position="267"/>
    </location>
</feature>
<keyword evidence="3" id="KW-0846">Cobalamin</keyword>
<dbReference type="PROSITE" id="PS51819">
    <property type="entry name" value="VOC"/>
    <property type="match status" value="1"/>
</dbReference>
<dbReference type="EMBL" id="PVNS01000002">
    <property type="protein sequence ID" value="PRO66733.1"/>
    <property type="molecule type" value="Genomic_DNA"/>
</dbReference>
<evidence type="ECO:0000256" key="1">
    <source>
        <dbReference type="ARBA" id="ARBA00001922"/>
    </source>
</evidence>
<name>A0A2P6MKD9_ALKUR</name>
<dbReference type="InterPro" id="IPR006158">
    <property type="entry name" value="Cobalamin-bd"/>
</dbReference>
<feature type="domain" description="B12-binding" evidence="7">
    <location>
        <begin position="3"/>
        <end position="134"/>
    </location>
</feature>
<dbReference type="NCBIfam" id="TIGR00640">
    <property type="entry name" value="acid_CoA_mut_C"/>
    <property type="match status" value="1"/>
</dbReference>
<keyword evidence="10" id="KW-1185">Reference proteome</keyword>
<evidence type="ECO:0000259" key="7">
    <source>
        <dbReference type="PROSITE" id="PS51332"/>
    </source>
</evidence>
<organism evidence="9 10">
    <name type="scientific">Alkalicoccus urumqiensis</name>
    <name type="common">Bacillus urumqiensis</name>
    <dbReference type="NCBI Taxonomy" id="1548213"/>
    <lineage>
        <taxon>Bacteria</taxon>
        <taxon>Bacillati</taxon>
        <taxon>Bacillota</taxon>
        <taxon>Bacilli</taxon>
        <taxon>Bacillales</taxon>
        <taxon>Bacillaceae</taxon>
        <taxon>Alkalicoccus</taxon>
    </lineage>
</organism>
<evidence type="ECO:0000313" key="10">
    <source>
        <dbReference type="Proteomes" id="UP000243650"/>
    </source>
</evidence>
<evidence type="ECO:0000259" key="8">
    <source>
        <dbReference type="PROSITE" id="PS51819"/>
    </source>
</evidence>
<evidence type="ECO:0000256" key="3">
    <source>
        <dbReference type="ARBA" id="ARBA00022628"/>
    </source>
</evidence>
<dbReference type="InterPro" id="IPR017515">
    <property type="entry name" value="MeMalonyl-CoA_epimerase"/>
</dbReference>
<dbReference type="Gene3D" id="3.40.50.280">
    <property type="entry name" value="Cobalamin-binding domain"/>
    <property type="match status" value="1"/>
</dbReference>
<evidence type="ECO:0000256" key="2">
    <source>
        <dbReference type="ARBA" id="ARBA00009308"/>
    </source>
</evidence>
<dbReference type="SUPFAM" id="SSF52242">
    <property type="entry name" value="Cobalamin (vitamin B12)-binding domain"/>
    <property type="match status" value="1"/>
</dbReference>
<dbReference type="GO" id="GO:0031419">
    <property type="term" value="F:cobalamin binding"/>
    <property type="evidence" value="ECO:0007669"/>
    <property type="project" value="UniProtKB-KW"/>
</dbReference>
<keyword evidence="4" id="KW-0479">Metal-binding</keyword>
<keyword evidence="6" id="KW-0170">Cobalt</keyword>
<evidence type="ECO:0000256" key="4">
    <source>
        <dbReference type="ARBA" id="ARBA00022723"/>
    </source>
</evidence>
<evidence type="ECO:0000313" key="9">
    <source>
        <dbReference type="EMBL" id="PRO66733.1"/>
    </source>
</evidence>
<dbReference type="PANTHER" id="PTHR48101:SF3">
    <property type="entry name" value="COENZYME B12-DEPENDENT MUTASE"/>
    <property type="match status" value="1"/>
</dbReference>
<dbReference type="GO" id="GO:0046872">
    <property type="term" value="F:metal ion binding"/>
    <property type="evidence" value="ECO:0007669"/>
    <property type="project" value="UniProtKB-KW"/>
</dbReference>
<dbReference type="PROSITE" id="PS51332">
    <property type="entry name" value="B12_BINDING"/>
    <property type="match status" value="1"/>
</dbReference>
<evidence type="ECO:0000256" key="5">
    <source>
        <dbReference type="ARBA" id="ARBA00023235"/>
    </source>
</evidence>
<dbReference type="AlphaFoldDB" id="A0A2P6MKD9"/>
<accession>A0A2P6MKD9</accession>
<reference evidence="9 10" key="1">
    <citation type="submission" date="2018-03" db="EMBL/GenBank/DDBJ databases">
        <title>Bacillus urumqiensis sp. nov., a moderately haloalkaliphilic bacterium isolated from a salt lake.</title>
        <authorList>
            <person name="Zhao B."/>
            <person name="Liao Z."/>
        </authorList>
    </citation>
    <scope>NUCLEOTIDE SEQUENCE [LARGE SCALE GENOMIC DNA]</scope>
    <source>
        <strain evidence="9 10">BZ-SZ-XJ18</strain>
    </source>
</reference>
<dbReference type="RefSeq" id="WP_105957769.1">
    <property type="nucleotide sequence ID" value="NZ_PVNS01000002.1"/>
</dbReference>
<dbReference type="InterPro" id="IPR036724">
    <property type="entry name" value="Cobalamin-bd_sf"/>
</dbReference>
<protein>
    <submittedName>
        <fullName evidence="9">Methylmalonyl-CoA epimerase</fullName>
    </submittedName>
</protein>
<evidence type="ECO:0000256" key="6">
    <source>
        <dbReference type="ARBA" id="ARBA00023285"/>
    </source>
</evidence>
<comment type="caution">
    <text evidence="9">The sequence shown here is derived from an EMBL/GenBank/DDBJ whole genome shotgun (WGS) entry which is preliminary data.</text>
</comment>
<keyword evidence="5" id="KW-0413">Isomerase</keyword>
<dbReference type="NCBIfam" id="TIGR03081">
    <property type="entry name" value="metmalonyl_epim"/>
    <property type="match status" value="1"/>
</dbReference>
<dbReference type="OrthoDB" id="9788468at2"/>
<dbReference type="SUPFAM" id="SSF54593">
    <property type="entry name" value="Glyoxalase/Bleomycin resistance protein/Dihydroxybiphenyl dioxygenase"/>
    <property type="match status" value="1"/>
</dbReference>
<dbReference type="PANTHER" id="PTHR48101">
    <property type="entry name" value="METHYLMALONYL-COA MUTASE, MITOCHONDRIAL-RELATED"/>
    <property type="match status" value="1"/>
</dbReference>
<proteinExistence type="inferred from homology"/>
<gene>
    <name evidence="9" type="primary">mce</name>
    <name evidence="9" type="ORF">C6I21_02055</name>
</gene>
<dbReference type="Gene3D" id="3.10.180.10">
    <property type="entry name" value="2,3-Dihydroxybiphenyl 1,2-Dioxygenase, domain 1"/>
    <property type="match status" value="1"/>
</dbReference>
<comment type="cofactor">
    <cofactor evidence="1">
        <name>adenosylcob(III)alamin</name>
        <dbReference type="ChEBI" id="CHEBI:18408"/>
    </cofactor>
</comment>
<dbReference type="CDD" id="cd02071">
    <property type="entry name" value="MM_CoA_mut_B12_BD"/>
    <property type="match status" value="1"/>
</dbReference>
<dbReference type="CDD" id="cd07249">
    <property type="entry name" value="MMCE"/>
    <property type="match status" value="1"/>
</dbReference>
<dbReference type="Pfam" id="PF02310">
    <property type="entry name" value="B12-binding"/>
    <property type="match status" value="1"/>
</dbReference>
<dbReference type="InterPro" id="IPR029068">
    <property type="entry name" value="Glyas_Bleomycin-R_OHBP_Dase"/>
</dbReference>